<dbReference type="RefSeq" id="WP_111538062.1">
    <property type="nucleotide sequence ID" value="NZ_QKZL01000015.1"/>
</dbReference>
<organism evidence="1 2">
    <name type="scientific">Palleronia aestuarii</name>
    <dbReference type="NCBI Taxonomy" id="568105"/>
    <lineage>
        <taxon>Bacteria</taxon>
        <taxon>Pseudomonadati</taxon>
        <taxon>Pseudomonadota</taxon>
        <taxon>Alphaproteobacteria</taxon>
        <taxon>Rhodobacterales</taxon>
        <taxon>Roseobacteraceae</taxon>
        <taxon>Palleronia</taxon>
    </lineage>
</organism>
<comment type="caution">
    <text evidence="1">The sequence shown here is derived from an EMBL/GenBank/DDBJ whole genome shotgun (WGS) entry which is preliminary data.</text>
</comment>
<sequence length="69" mass="8003">MTTYTLTVPVEYQKNGRTERSFKPVGFVFENTRRETGEPFLTIKLDFPVAVTELVAFPRKPREDDEPPI</sequence>
<name>A0A2W7NSC1_9RHOB</name>
<dbReference type="EMBL" id="QKZL01000015">
    <property type="protein sequence ID" value="PZX14162.1"/>
    <property type="molecule type" value="Genomic_DNA"/>
</dbReference>
<accession>A0A2W7NSC1</accession>
<dbReference type="Proteomes" id="UP000248916">
    <property type="component" value="Unassembled WGS sequence"/>
</dbReference>
<protein>
    <submittedName>
        <fullName evidence="1">Uncharacterized protein</fullName>
    </submittedName>
</protein>
<dbReference type="OrthoDB" id="7666004at2"/>
<keyword evidence="2" id="KW-1185">Reference proteome</keyword>
<evidence type="ECO:0000313" key="1">
    <source>
        <dbReference type="EMBL" id="PZX14162.1"/>
    </source>
</evidence>
<reference evidence="1 2" key="1">
    <citation type="submission" date="2018-06" db="EMBL/GenBank/DDBJ databases">
        <title>Genomic Encyclopedia of Archaeal and Bacterial Type Strains, Phase II (KMG-II): from individual species to whole genera.</title>
        <authorList>
            <person name="Goeker M."/>
        </authorList>
    </citation>
    <scope>NUCLEOTIDE SEQUENCE [LARGE SCALE GENOMIC DNA]</scope>
    <source>
        <strain evidence="1 2">DSM 22009</strain>
    </source>
</reference>
<dbReference type="AlphaFoldDB" id="A0A2W7NSC1"/>
<proteinExistence type="predicted"/>
<gene>
    <name evidence="1" type="ORF">LX81_02961</name>
</gene>
<evidence type="ECO:0000313" key="2">
    <source>
        <dbReference type="Proteomes" id="UP000248916"/>
    </source>
</evidence>